<dbReference type="SUPFAM" id="SSF52402">
    <property type="entry name" value="Adenine nucleotide alpha hydrolases-like"/>
    <property type="match status" value="1"/>
</dbReference>
<evidence type="ECO:0000256" key="8">
    <source>
        <dbReference type="ARBA" id="ARBA00022571"/>
    </source>
</evidence>
<evidence type="ECO:0000256" key="13">
    <source>
        <dbReference type="ARBA" id="ARBA00029916"/>
    </source>
</evidence>
<evidence type="ECO:0000256" key="11">
    <source>
        <dbReference type="ARBA" id="ARBA00022741"/>
    </source>
</evidence>
<evidence type="ECO:0000259" key="16">
    <source>
        <dbReference type="Pfam" id="PF20979"/>
    </source>
</evidence>
<proteinExistence type="inferred from homology"/>
<dbReference type="InterPro" id="IPR048267">
    <property type="entry name" value="Arginosuc_syn_N"/>
</dbReference>
<comment type="subunit">
    <text evidence="4">Homotetramer.</text>
</comment>
<gene>
    <name evidence="17" type="primary">argG</name>
    <name evidence="17" type="ORF">LZC94_03290</name>
</gene>
<evidence type="ECO:0000256" key="14">
    <source>
        <dbReference type="ARBA" id="ARBA00049077"/>
    </source>
</evidence>
<comment type="catalytic activity">
    <reaction evidence="14">
        <text>L-citrulline + L-aspartate + ATP = 2-(N(omega)-L-arginino)succinate + AMP + diphosphate + H(+)</text>
        <dbReference type="Rhea" id="RHEA:10932"/>
        <dbReference type="ChEBI" id="CHEBI:15378"/>
        <dbReference type="ChEBI" id="CHEBI:29991"/>
        <dbReference type="ChEBI" id="CHEBI:30616"/>
        <dbReference type="ChEBI" id="CHEBI:33019"/>
        <dbReference type="ChEBI" id="CHEBI:57472"/>
        <dbReference type="ChEBI" id="CHEBI:57743"/>
        <dbReference type="ChEBI" id="CHEBI:456215"/>
        <dbReference type="EC" id="6.3.4.5"/>
    </reaction>
</comment>
<evidence type="ECO:0000256" key="3">
    <source>
        <dbReference type="ARBA" id="ARBA00009088"/>
    </source>
</evidence>
<dbReference type="Pfam" id="PF20979">
    <property type="entry name" value="Arginosuc_syn_C"/>
    <property type="match status" value="1"/>
</dbReference>
<reference evidence="17 18" key="1">
    <citation type="submission" date="2021-12" db="EMBL/GenBank/DDBJ databases">
        <title>Discovery of the Pendulisporaceae a myxobacterial family with distinct sporulation behavior and unique specialized metabolism.</title>
        <authorList>
            <person name="Garcia R."/>
            <person name="Popoff A."/>
            <person name="Bader C.D."/>
            <person name="Loehr J."/>
            <person name="Walesch S."/>
            <person name="Walt C."/>
            <person name="Boldt J."/>
            <person name="Bunk B."/>
            <person name="Haeckl F.J.F.P.J."/>
            <person name="Gunesch A.P."/>
            <person name="Birkelbach J."/>
            <person name="Nuebel U."/>
            <person name="Pietschmann T."/>
            <person name="Bach T."/>
            <person name="Mueller R."/>
        </authorList>
    </citation>
    <scope>NUCLEOTIDE SEQUENCE [LARGE SCALE GENOMIC DNA]</scope>
    <source>
        <strain evidence="17 18">MSr11954</strain>
    </source>
</reference>
<evidence type="ECO:0000259" key="15">
    <source>
        <dbReference type="Pfam" id="PF00764"/>
    </source>
</evidence>
<dbReference type="GO" id="GO:0004055">
    <property type="term" value="F:argininosuccinate synthase activity"/>
    <property type="evidence" value="ECO:0007669"/>
    <property type="project" value="UniProtKB-EC"/>
</dbReference>
<evidence type="ECO:0000256" key="7">
    <source>
        <dbReference type="ARBA" id="ARBA00022490"/>
    </source>
</evidence>
<comment type="similarity">
    <text evidence="3">Belongs to the argininosuccinate synthase family. Type 2 subfamily.</text>
</comment>
<keyword evidence="9 17" id="KW-0436">Ligase</keyword>
<dbReference type="EC" id="6.3.4.5" evidence="5"/>
<protein>
    <recommendedName>
        <fullName evidence="6">Argininosuccinate synthase</fullName>
        <ecNumber evidence="5">6.3.4.5</ecNumber>
    </recommendedName>
    <alternativeName>
        <fullName evidence="13">Citrulline--aspartate ligase</fullName>
    </alternativeName>
</protein>
<dbReference type="Gene3D" id="1.10.287.400">
    <property type="match status" value="1"/>
</dbReference>
<evidence type="ECO:0000256" key="9">
    <source>
        <dbReference type="ARBA" id="ARBA00022598"/>
    </source>
</evidence>
<evidence type="ECO:0000256" key="6">
    <source>
        <dbReference type="ARBA" id="ARBA00014810"/>
    </source>
</evidence>
<dbReference type="NCBIfam" id="TIGR00032">
    <property type="entry name" value="argG"/>
    <property type="match status" value="1"/>
</dbReference>
<evidence type="ECO:0000256" key="2">
    <source>
        <dbReference type="ARBA" id="ARBA00004967"/>
    </source>
</evidence>
<dbReference type="InterPro" id="IPR001518">
    <property type="entry name" value="Arginosuc_synth"/>
</dbReference>
<dbReference type="RefSeq" id="WP_394825929.1">
    <property type="nucleotide sequence ID" value="NZ_CP089984.1"/>
</dbReference>
<keyword evidence="12" id="KW-0067">ATP-binding</keyword>
<keyword evidence="18" id="KW-1185">Reference proteome</keyword>
<dbReference type="SUPFAM" id="SSF69864">
    <property type="entry name" value="Argininosuccinate synthetase, C-terminal domain"/>
    <property type="match status" value="1"/>
</dbReference>
<keyword evidence="11" id="KW-0547">Nucleotide-binding</keyword>
<evidence type="ECO:0000256" key="1">
    <source>
        <dbReference type="ARBA" id="ARBA00004496"/>
    </source>
</evidence>
<dbReference type="InterPro" id="IPR048268">
    <property type="entry name" value="Arginosuc_syn_C"/>
</dbReference>
<dbReference type="Proteomes" id="UP001370348">
    <property type="component" value="Chromosome"/>
</dbReference>
<dbReference type="PROSITE" id="PS00565">
    <property type="entry name" value="ARGININOSUCCIN_SYN_2"/>
    <property type="match status" value="1"/>
</dbReference>
<keyword evidence="7" id="KW-0963">Cytoplasm</keyword>
<dbReference type="PANTHER" id="PTHR11587">
    <property type="entry name" value="ARGININOSUCCINATE SYNTHASE"/>
    <property type="match status" value="1"/>
</dbReference>
<organism evidence="17 18">
    <name type="scientific">Pendulispora albinea</name>
    <dbReference type="NCBI Taxonomy" id="2741071"/>
    <lineage>
        <taxon>Bacteria</taxon>
        <taxon>Pseudomonadati</taxon>
        <taxon>Myxococcota</taxon>
        <taxon>Myxococcia</taxon>
        <taxon>Myxococcales</taxon>
        <taxon>Sorangiineae</taxon>
        <taxon>Pendulisporaceae</taxon>
        <taxon>Pendulispora</taxon>
    </lineage>
</organism>
<dbReference type="InterPro" id="IPR024074">
    <property type="entry name" value="AS_cat/multimer_dom_body"/>
</dbReference>
<evidence type="ECO:0000256" key="5">
    <source>
        <dbReference type="ARBA" id="ARBA00012286"/>
    </source>
</evidence>
<sequence>MSRIYRSLPPAGTRIGLAFSGGLDTRAAVAWMSRQGLEVYAYTADLAQPDEKNPNDIPPIATEHGAKAARIIDCREALVREGLIAIQCGAFHLSVGGKKYFNTTPLGRVATTTAIVRAMREDGVNVFGDGSTHKGNDIQRFYRYGILVNPGLHIYKPWLDPAFVSAFGGRKEMSEYLVSLGLPYKMGTEKAYSTDANVLGATHEAKDLERLDVGMNIVEPIMGVAHWKKDVAIETERVTLEFEAGLPVAVNGQRYGSAYELFALCNQIGGRHGLGMSDQIENRVIDAKSRGIYEAPGMALLHIGYERLLSAIHNESSTDQYVTHGRRLGRLLYEGKWFDPEAMMIKDSLTRWIAPTITGKVILELRRGDDYSILETQAPYMAYDPDKLSMEKVESAFTPEDRIGALEMQNLNIADNRALLLRWMQAVQGLPAGESSKVVALLSNGDTNDEK</sequence>
<dbReference type="CDD" id="cd01999">
    <property type="entry name" value="ASS"/>
    <property type="match status" value="1"/>
</dbReference>
<feature type="domain" description="Arginosuccinate synthase-like N-terminal" evidence="15">
    <location>
        <begin position="15"/>
        <end position="161"/>
    </location>
</feature>
<dbReference type="InterPro" id="IPR024073">
    <property type="entry name" value="AS_multimer_C_tail"/>
</dbReference>
<accession>A0ABZ2M3C4</accession>
<comment type="pathway">
    <text evidence="2">Amino-acid biosynthesis; L-arginine biosynthesis; L-arginine from L-ornithine and carbamoyl phosphate: step 2/3.</text>
</comment>
<evidence type="ECO:0000256" key="4">
    <source>
        <dbReference type="ARBA" id="ARBA00011881"/>
    </source>
</evidence>
<feature type="domain" description="Arginosuccinate synthase C-terminal" evidence="16">
    <location>
        <begin position="192"/>
        <end position="413"/>
    </location>
</feature>
<dbReference type="EMBL" id="CP089984">
    <property type="protein sequence ID" value="WXB16304.1"/>
    <property type="molecule type" value="Genomic_DNA"/>
</dbReference>
<dbReference type="InterPro" id="IPR018223">
    <property type="entry name" value="Arginosuc_synth_CS"/>
</dbReference>
<dbReference type="Gene3D" id="3.90.1260.10">
    <property type="entry name" value="Argininosuccinate synthetase, chain A, domain 2"/>
    <property type="match status" value="1"/>
</dbReference>
<evidence type="ECO:0000313" key="18">
    <source>
        <dbReference type="Proteomes" id="UP001370348"/>
    </source>
</evidence>
<dbReference type="InterPro" id="IPR014729">
    <property type="entry name" value="Rossmann-like_a/b/a_fold"/>
</dbReference>
<evidence type="ECO:0000256" key="12">
    <source>
        <dbReference type="ARBA" id="ARBA00022840"/>
    </source>
</evidence>
<keyword evidence="10" id="KW-0028">Amino-acid biosynthesis</keyword>
<dbReference type="Pfam" id="PF00764">
    <property type="entry name" value="Arginosuc_synth"/>
    <property type="match status" value="1"/>
</dbReference>
<dbReference type="PANTHER" id="PTHR11587:SF2">
    <property type="entry name" value="ARGININOSUCCINATE SYNTHASE"/>
    <property type="match status" value="1"/>
</dbReference>
<evidence type="ECO:0000256" key="10">
    <source>
        <dbReference type="ARBA" id="ARBA00022605"/>
    </source>
</evidence>
<dbReference type="InterPro" id="IPR023434">
    <property type="entry name" value="Arginosuc_synth_type_1_subfam"/>
</dbReference>
<name>A0ABZ2M3C4_9BACT</name>
<evidence type="ECO:0000313" key="17">
    <source>
        <dbReference type="EMBL" id="WXB16304.1"/>
    </source>
</evidence>
<dbReference type="Gene3D" id="3.40.50.620">
    <property type="entry name" value="HUPs"/>
    <property type="match status" value="1"/>
</dbReference>
<dbReference type="NCBIfam" id="NF003779">
    <property type="entry name" value="PRK05370.1"/>
    <property type="match status" value="1"/>
</dbReference>
<comment type="subcellular location">
    <subcellularLocation>
        <location evidence="1">Cytoplasm</location>
    </subcellularLocation>
</comment>
<keyword evidence="8" id="KW-0055">Arginine biosynthesis</keyword>